<gene>
    <name evidence="2" type="ORF">FACI_IFERC00001G1225</name>
</gene>
<reference evidence="2 3" key="1">
    <citation type="journal article" date="2007" name="Proc. Natl. Acad. Sci. U.S.A.">
        <title>Genome dynamics in a natural archaeal population.</title>
        <authorList>
            <person name="Allen E.E."/>
            <person name="Tyson G.W."/>
            <person name="Whitaker R.J."/>
            <person name="Detter J.C."/>
            <person name="Richardson P.M."/>
            <person name="Banfield J.F."/>
        </authorList>
    </citation>
    <scope>NUCLEOTIDE SEQUENCE [LARGE SCALE GENOMIC DNA]</scope>
    <source>
        <strain evidence="3">fer1</strain>
    </source>
</reference>
<dbReference type="EMBL" id="CP004145">
    <property type="protein sequence ID" value="AGO61205.1"/>
    <property type="molecule type" value="Genomic_DNA"/>
</dbReference>
<dbReference type="KEGG" id="fac:FACI_IFERC01G1225"/>
<keyword evidence="3" id="KW-1185">Reference proteome</keyword>
<evidence type="ECO:0000313" key="2">
    <source>
        <dbReference type="EMBL" id="AGO61205.1"/>
    </source>
</evidence>
<dbReference type="GO" id="GO:0006313">
    <property type="term" value="P:DNA transposition"/>
    <property type="evidence" value="ECO:0007669"/>
    <property type="project" value="InterPro"/>
</dbReference>
<feature type="domain" description="Transposase IS4-like" evidence="1">
    <location>
        <begin position="4"/>
        <end position="73"/>
    </location>
</feature>
<dbReference type="Proteomes" id="UP000014660">
    <property type="component" value="Chromosome"/>
</dbReference>
<proteinExistence type="predicted"/>
<dbReference type="HOGENOM" id="CLU_166554_0_0_2"/>
<name>S0AT01_FERAC</name>
<dbReference type="InterPro" id="IPR002559">
    <property type="entry name" value="Transposase_11"/>
</dbReference>
<dbReference type="GO" id="GO:0003677">
    <property type="term" value="F:DNA binding"/>
    <property type="evidence" value="ECO:0007669"/>
    <property type="project" value="InterPro"/>
</dbReference>
<protein>
    <recommendedName>
        <fullName evidence="1">Transposase IS4-like domain-containing protein</fullName>
    </recommendedName>
</protein>
<evidence type="ECO:0000313" key="3">
    <source>
        <dbReference type="Proteomes" id="UP000014660"/>
    </source>
</evidence>
<dbReference type="Pfam" id="PF01609">
    <property type="entry name" value="DDE_Tnp_1"/>
    <property type="match status" value="1"/>
</dbReference>
<evidence type="ECO:0000259" key="1">
    <source>
        <dbReference type="Pfam" id="PF01609"/>
    </source>
</evidence>
<accession>S0AT01</accession>
<dbReference type="AlphaFoldDB" id="S0AT01"/>
<organism evidence="2 3">
    <name type="scientific">Ferroplasma acidarmanus Fer1</name>
    <dbReference type="NCBI Taxonomy" id="333146"/>
    <lineage>
        <taxon>Archaea</taxon>
        <taxon>Methanobacteriati</taxon>
        <taxon>Thermoplasmatota</taxon>
        <taxon>Thermoplasmata</taxon>
        <taxon>Thermoplasmatales</taxon>
        <taxon>Ferroplasmaceae</taxon>
        <taxon>Ferroplasma</taxon>
    </lineage>
</organism>
<dbReference type="GO" id="GO:0004803">
    <property type="term" value="F:transposase activity"/>
    <property type="evidence" value="ECO:0007669"/>
    <property type="project" value="InterPro"/>
</dbReference>
<sequence length="119" mass="13948">MSGWSKTTKGWSYDRKCHMAIDVDSLLIMEWLFTKGNMHDPHVSRDMVDSVKDFSYTLAYSAYETLDIYDYVFKNTHEIPVIDTNIRRCIIHEKLPANRKIGIDLRKEYVSNVPIKMGK</sequence>